<dbReference type="PANTHER" id="PTHR23354:SF122">
    <property type="entry name" value="GTPASE-ACTIVATING PROTEIN SKYWALKER"/>
    <property type="match status" value="1"/>
</dbReference>
<dbReference type="Pfam" id="PF07534">
    <property type="entry name" value="TLD"/>
    <property type="match status" value="1"/>
</dbReference>
<gene>
    <name evidence="2" type="ORF">FWILDA_LOCUS6239</name>
</gene>
<dbReference type="EMBL" id="CAMKVN010001107">
    <property type="protein sequence ID" value="CAI2173739.1"/>
    <property type="molecule type" value="Genomic_DNA"/>
</dbReference>
<proteinExistence type="predicted"/>
<dbReference type="InterPro" id="IPR006571">
    <property type="entry name" value="TLDc_dom"/>
</dbReference>
<dbReference type="PANTHER" id="PTHR23354">
    <property type="entry name" value="NUCLEOLAR PROTEIN 7/ESTROGEN RECEPTOR COACTIVATOR-RELATED"/>
    <property type="match status" value="1"/>
</dbReference>
<feature type="domain" description="TLDc" evidence="1">
    <location>
        <begin position="130"/>
        <end position="298"/>
    </location>
</feature>
<organism evidence="2 3">
    <name type="scientific">Funneliformis geosporum</name>
    <dbReference type="NCBI Taxonomy" id="1117311"/>
    <lineage>
        <taxon>Eukaryota</taxon>
        <taxon>Fungi</taxon>
        <taxon>Fungi incertae sedis</taxon>
        <taxon>Mucoromycota</taxon>
        <taxon>Glomeromycotina</taxon>
        <taxon>Glomeromycetes</taxon>
        <taxon>Glomerales</taxon>
        <taxon>Glomeraceae</taxon>
        <taxon>Funneliformis</taxon>
    </lineage>
</organism>
<comment type="caution">
    <text evidence="2">The sequence shown here is derived from an EMBL/GenBank/DDBJ whole genome shotgun (WGS) entry which is preliminary data.</text>
</comment>
<name>A0A9W4SLE7_9GLOM</name>
<dbReference type="SMART" id="SM00584">
    <property type="entry name" value="TLDc"/>
    <property type="match status" value="1"/>
</dbReference>
<keyword evidence="3" id="KW-1185">Reference proteome</keyword>
<dbReference type="Proteomes" id="UP001153678">
    <property type="component" value="Unassembled WGS sequence"/>
</dbReference>
<dbReference type="OrthoDB" id="2346228at2759"/>
<accession>A0A9W4SLE7</accession>
<evidence type="ECO:0000313" key="2">
    <source>
        <dbReference type="EMBL" id="CAI2173739.1"/>
    </source>
</evidence>
<protein>
    <submittedName>
        <fullName evidence="2">19212_t:CDS:1</fullName>
    </submittedName>
</protein>
<reference evidence="2" key="1">
    <citation type="submission" date="2022-08" db="EMBL/GenBank/DDBJ databases">
        <authorList>
            <person name="Kallberg Y."/>
            <person name="Tangrot J."/>
            <person name="Rosling A."/>
        </authorList>
    </citation>
    <scope>NUCLEOTIDE SEQUENCE</scope>
    <source>
        <strain evidence="2">Wild A</strain>
    </source>
</reference>
<dbReference type="PROSITE" id="PS51886">
    <property type="entry name" value="TLDC"/>
    <property type="match status" value="1"/>
</dbReference>
<evidence type="ECO:0000259" key="1">
    <source>
        <dbReference type="PROSITE" id="PS51886"/>
    </source>
</evidence>
<sequence length="300" mass="35220">MRYIYAGELELENLSGEDTLGLLIASDELLFEEIFKLVQDHLILKQTSWIKNSNRAEWDQEKFEALKETLDPFIPLIRFAEIPPADFFDKVRPYRAAISYQTLEKIEEYHYKKSFKTTILPTRVANLESSIIRPKLATIISNWIEKNDSNIFSSNNKYRFDLIYSNTRDGFDCQTFNTKCNGQGPFVVLIKVQSKEIFGGYNSIGYELRNGKWLCSSDNFIFSFENDQDSRNMKLGRVIHANRSHYEHCDEYFINFGDSLYIEERQKLYLRKNGNYINIRNNVSCTMPIEEIEAFSVEMK</sequence>
<evidence type="ECO:0000313" key="3">
    <source>
        <dbReference type="Proteomes" id="UP001153678"/>
    </source>
</evidence>
<dbReference type="AlphaFoldDB" id="A0A9W4SLE7"/>